<comment type="similarity">
    <text evidence="1">Belongs to the CAF1 family.</text>
</comment>
<gene>
    <name evidence="3" type="ORF">Pmani_002387</name>
</gene>
<name>A0AAE1QIQ6_9EUCA</name>
<dbReference type="Gene3D" id="3.30.420.10">
    <property type="entry name" value="Ribonuclease H-like superfamily/Ribonuclease H"/>
    <property type="match status" value="2"/>
</dbReference>
<dbReference type="InterPro" id="IPR036397">
    <property type="entry name" value="RNaseH_sf"/>
</dbReference>
<reference evidence="3" key="1">
    <citation type="submission" date="2023-11" db="EMBL/GenBank/DDBJ databases">
        <title>Genome assemblies of two species of porcelain crab, Petrolisthes cinctipes and Petrolisthes manimaculis (Anomura: Porcellanidae).</title>
        <authorList>
            <person name="Angst P."/>
        </authorList>
    </citation>
    <scope>NUCLEOTIDE SEQUENCE</scope>
    <source>
        <strain evidence="3">PB745_02</strain>
        <tissue evidence="3">Gill</tissue>
    </source>
</reference>
<dbReference type="GO" id="GO:0003723">
    <property type="term" value="F:RNA binding"/>
    <property type="evidence" value="ECO:0007669"/>
    <property type="project" value="TreeGrafter"/>
</dbReference>
<dbReference type="Gene3D" id="3.30.70.330">
    <property type="match status" value="1"/>
</dbReference>
<protein>
    <submittedName>
        <fullName evidence="3">Uncharacterized protein</fullName>
    </submittedName>
</protein>
<evidence type="ECO:0000313" key="3">
    <source>
        <dbReference type="EMBL" id="KAK4327158.1"/>
    </source>
</evidence>
<dbReference type="InterPro" id="IPR012337">
    <property type="entry name" value="RNaseH-like_sf"/>
</dbReference>
<dbReference type="InterPro" id="IPR006941">
    <property type="entry name" value="RNase_CAF1"/>
</dbReference>
<dbReference type="PANTHER" id="PTHR15092:SF22">
    <property type="entry name" value="POLY(A)-SPECIFIC RIBONUCLEASE PNLDC1"/>
    <property type="match status" value="1"/>
</dbReference>
<dbReference type="SUPFAM" id="SSF53098">
    <property type="entry name" value="Ribonuclease H-like"/>
    <property type="match status" value="1"/>
</dbReference>
<evidence type="ECO:0000256" key="1">
    <source>
        <dbReference type="ARBA" id="ARBA00008372"/>
    </source>
</evidence>
<feature type="region of interest" description="Disordered" evidence="2">
    <location>
        <begin position="529"/>
        <end position="580"/>
    </location>
</feature>
<dbReference type="PANTHER" id="PTHR15092">
    <property type="entry name" value="POLY A -SPECIFIC RIBONUCLEASE/TARGET OF EGR1, MEMBER 1"/>
    <property type="match status" value="1"/>
</dbReference>
<dbReference type="Proteomes" id="UP001292094">
    <property type="component" value="Unassembled WGS sequence"/>
</dbReference>
<proteinExistence type="inferred from homology"/>
<sequence length="580" mass="65273">MEVTKETFKEVLPSIYELIDQADFIAVDAEMTGLRRSDCRYNELDSLEERYIKVRDSGRDFGLIQFGLTTFRYNKEKATYYHATFCFYLHGKDGQVLAFDNSSLRFLAYNGFNFNKLYKSGLPYLSLKEEEDEKASFLKQPLEALAPSPVKVVEEGAKKFLKETEEKVNKFMSPDNNSEVLTISGSTLSGFFRKLLYNNIAAKYENILIRAVPNNSDRSVEIRKFSSQEARTAFLEGERKRKLEEKVGFTHVIRRVLERSCPLVGHNMILDILHLFHKTVRPLPDTLQQFKAEVRSTLPTIYDTKLISKDPPFCTDIPITALEKLYSSLCKNYNPPPLEVEPGAYMSHDIGEGGGGRAHDAGYDAFMTGVSFVTMVKKLDGGNWKEKCVINSKHLALYANKVNLMNSHDIPYINLVGSDVVPNRSRIFCVDCPASWTSSDVYGLFHMLKPVKLIWVSSLSLYVIPLDNLDIKACRQHLKTIIASCPPLVRVRLYGDTAKRKSQSSEDSGSVTGTETASPARIQEYKRLKSVGSDQLSQMTLESPSMEESPAIPVYPGDGGKKLKGNGSQNSGVFNVPDDW</sequence>
<dbReference type="AlphaFoldDB" id="A0AAE1QIQ6"/>
<organism evidence="3 4">
    <name type="scientific">Petrolisthes manimaculis</name>
    <dbReference type="NCBI Taxonomy" id="1843537"/>
    <lineage>
        <taxon>Eukaryota</taxon>
        <taxon>Metazoa</taxon>
        <taxon>Ecdysozoa</taxon>
        <taxon>Arthropoda</taxon>
        <taxon>Crustacea</taxon>
        <taxon>Multicrustacea</taxon>
        <taxon>Malacostraca</taxon>
        <taxon>Eumalacostraca</taxon>
        <taxon>Eucarida</taxon>
        <taxon>Decapoda</taxon>
        <taxon>Pleocyemata</taxon>
        <taxon>Anomura</taxon>
        <taxon>Galatheoidea</taxon>
        <taxon>Porcellanidae</taxon>
        <taxon>Petrolisthes</taxon>
    </lineage>
</organism>
<feature type="compositionally biased region" description="Polar residues" evidence="2">
    <location>
        <begin position="532"/>
        <end position="543"/>
    </location>
</feature>
<dbReference type="GO" id="GO:0000175">
    <property type="term" value="F:3'-5'-RNA exonuclease activity"/>
    <property type="evidence" value="ECO:0007669"/>
    <property type="project" value="TreeGrafter"/>
</dbReference>
<accession>A0AAE1QIQ6</accession>
<evidence type="ECO:0000313" key="4">
    <source>
        <dbReference type="Proteomes" id="UP001292094"/>
    </source>
</evidence>
<evidence type="ECO:0000256" key="2">
    <source>
        <dbReference type="SAM" id="MobiDB-lite"/>
    </source>
</evidence>
<dbReference type="Pfam" id="PF04857">
    <property type="entry name" value="CAF1"/>
    <property type="match status" value="1"/>
</dbReference>
<dbReference type="InterPro" id="IPR051181">
    <property type="entry name" value="CAF1_poly(A)_ribonucleases"/>
</dbReference>
<dbReference type="InterPro" id="IPR012677">
    <property type="entry name" value="Nucleotide-bd_a/b_plait_sf"/>
</dbReference>
<dbReference type="EMBL" id="JAWZYT010000168">
    <property type="protein sequence ID" value="KAK4327158.1"/>
    <property type="molecule type" value="Genomic_DNA"/>
</dbReference>
<keyword evidence="4" id="KW-1185">Reference proteome</keyword>
<comment type="caution">
    <text evidence="3">The sequence shown here is derived from an EMBL/GenBank/DDBJ whole genome shotgun (WGS) entry which is preliminary data.</text>
</comment>